<evidence type="ECO:0000256" key="2">
    <source>
        <dbReference type="ARBA" id="ARBA00023002"/>
    </source>
</evidence>
<sequence>MDLHLKGKRVLITGGTRGIGLACAIAFFGEGAHVTIIGSSPESVARARNFLAREHGINVAGMHLKLDEREDQKALGEHLANVDILVNNAGAIPGGGLESLSDEAWRKAWDLKVHGYIDATRSALPAMLERKSGVIVNIIGIAGVMPRYDYLCGSVGNAALITFTQAVGAECAKQGVRVLGVNPGPTETDRVMTLYKARAQQRFGDESRWQELLNDLPFGRATRPEEIADLVVFLASDRASYLSGVVVDADGGARFANH</sequence>
<dbReference type="Gene3D" id="3.40.50.720">
    <property type="entry name" value="NAD(P)-binding Rossmann-like Domain"/>
    <property type="match status" value="1"/>
</dbReference>
<proteinExistence type="inferred from homology"/>
<dbReference type="EMBL" id="QLIN01000014">
    <property type="protein sequence ID" value="RAI64829.1"/>
    <property type="molecule type" value="Genomic_DNA"/>
</dbReference>
<keyword evidence="2" id="KW-0560">Oxidoreductase</keyword>
<evidence type="ECO:0000313" key="5">
    <source>
        <dbReference type="EMBL" id="RAI64829.1"/>
    </source>
</evidence>
<evidence type="ECO:0000256" key="4">
    <source>
        <dbReference type="RuleBase" id="RU000363"/>
    </source>
</evidence>
<dbReference type="FunFam" id="3.40.50.720:FF:000084">
    <property type="entry name" value="Short-chain dehydrogenase reductase"/>
    <property type="match status" value="1"/>
</dbReference>
<name>A0A327MQW3_PSEFL</name>
<comment type="caution">
    <text evidence="5">The sequence shown here is derived from an EMBL/GenBank/DDBJ whole genome shotgun (WGS) entry which is preliminary data.</text>
</comment>
<dbReference type="InterPro" id="IPR002347">
    <property type="entry name" value="SDR_fam"/>
</dbReference>
<protein>
    <submittedName>
        <fullName evidence="5">Short-chain dehydrogenase</fullName>
    </submittedName>
</protein>
<evidence type="ECO:0000256" key="1">
    <source>
        <dbReference type="ARBA" id="ARBA00006484"/>
    </source>
</evidence>
<dbReference type="Pfam" id="PF00106">
    <property type="entry name" value="adh_short"/>
    <property type="match status" value="1"/>
</dbReference>
<dbReference type="InterPro" id="IPR036291">
    <property type="entry name" value="NAD(P)-bd_dom_sf"/>
</dbReference>
<gene>
    <name evidence="5" type="ORF">DOZ80_25550</name>
</gene>
<dbReference type="NCBIfam" id="NF004779">
    <property type="entry name" value="PRK06125.1"/>
    <property type="match status" value="1"/>
</dbReference>
<accession>A0A327MQW3</accession>
<dbReference type="AlphaFoldDB" id="A0A327MQW3"/>
<dbReference type="InterPro" id="IPR051122">
    <property type="entry name" value="SDR_DHRS6-like"/>
</dbReference>
<dbReference type="PANTHER" id="PTHR43477">
    <property type="entry name" value="DIHYDROANTICAPSIN 7-DEHYDROGENASE"/>
    <property type="match status" value="1"/>
</dbReference>
<evidence type="ECO:0000313" key="6">
    <source>
        <dbReference type="Proteomes" id="UP000249493"/>
    </source>
</evidence>
<comment type="similarity">
    <text evidence="1 4">Belongs to the short-chain dehydrogenases/reductases (SDR) family.</text>
</comment>
<keyword evidence="3" id="KW-0520">NAD</keyword>
<dbReference type="PANTHER" id="PTHR43477:SF4">
    <property type="entry name" value="DEHYDROGENASE_REDUCTASE SDR FAMILY MEMBER 6"/>
    <property type="match status" value="1"/>
</dbReference>
<evidence type="ECO:0000256" key="3">
    <source>
        <dbReference type="ARBA" id="ARBA00023027"/>
    </source>
</evidence>
<dbReference type="PRINTS" id="PR00081">
    <property type="entry name" value="GDHRDH"/>
</dbReference>
<dbReference type="GO" id="GO:0016491">
    <property type="term" value="F:oxidoreductase activity"/>
    <property type="evidence" value="ECO:0007669"/>
    <property type="project" value="UniProtKB-KW"/>
</dbReference>
<dbReference type="SUPFAM" id="SSF51735">
    <property type="entry name" value="NAD(P)-binding Rossmann-fold domains"/>
    <property type="match status" value="1"/>
</dbReference>
<dbReference type="RefSeq" id="WP_111287663.1">
    <property type="nucleotide sequence ID" value="NZ_QLIN01000014.1"/>
</dbReference>
<organism evidence="5 6">
    <name type="scientific">Pseudomonas fluorescens</name>
    <dbReference type="NCBI Taxonomy" id="294"/>
    <lineage>
        <taxon>Bacteria</taxon>
        <taxon>Pseudomonadati</taxon>
        <taxon>Pseudomonadota</taxon>
        <taxon>Gammaproteobacteria</taxon>
        <taxon>Pseudomonadales</taxon>
        <taxon>Pseudomonadaceae</taxon>
        <taxon>Pseudomonas</taxon>
    </lineage>
</organism>
<dbReference type="PRINTS" id="PR00080">
    <property type="entry name" value="SDRFAMILY"/>
</dbReference>
<reference evidence="5 6" key="1">
    <citation type="submission" date="2018-06" db="EMBL/GenBank/DDBJ databases">
        <authorList>
            <person name="Zhirakovskaya E."/>
        </authorList>
    </citation>
    <scope>NUCLEOTIDE SEQUENCE [LARGE SCALE GENOMIC DNA]</scope>
    <source>
        <strain evidence="5 6">LY3</strain>
    </source>
</reference>
<dbReference type="Proteomes" id="UP000249493">
    <property type="component" value="Unassembled WGS sequence"/>
</dbReference>